<dbReference type="SUPFAM" id="SSF51556">
    <property type="entry name" value="Metallo-dependent hydrolases"/>
    <property type="match status" value="1"/>
</dbReference>
<gene>
    <name evidence="2" type="ORF">QTH91_10545</name>
</gene>
<keyword evidence="3" id="KW-1185">Reference proteome</keyword>
<dbReference type="Pfam" id="PF07969">
    <property type="entry name" value="Amidohydro_3"/>
    <property type="match status" value="2"/>
</dbReference>
<feature type="domain" description="Amidohydrolase 3" evidence="1">
    <location>
        <begin position="47"/>
        <end position="217"/>
    </location>
</feature>
<dbReference type="InterPro" id="IPR050378">
    <property type="entry name" value="Metallo-dep_Hydrolases_sf"/>
</dbReference>
<proteinExistence type="predicted"/>
<dbReference type="Proteomes" id="UP001174908">
    <property type="component" value="Unassembled WGS sequence"/>
</dbReference>
<dbReference type="Gene3D" id="2.30.40.10">
    <property type="entry name" value="Urease, subunit C, domain 1"/>
    <property type="match status" value="1"/>
</dbReference>
<comment type="caution">
    <text evidence="2">The sequence shown here is derived from an EMBL/GenBank/DDBJ whole genome shotgun (WGS) entry which is preliminary data.</text>
</comment>
<keyword evidence="2" id="KW-0378">Hydrolase</keyword>
<dbReference type="InterPro" id="IPR011059">
    <property type="entry name" value="Metal-dep_hydrolase_composite"/>
</dbReference>
<dbReference type="RefSeq" id="WP_286660034.1">
    <property type="nucleotide sequence ID" value="NZ_JASZYV010000002.1"/>
</dbReference>
<accession>A0ABT7NAF6</accession>
<dbReference type="GO" id="GO:0016787">
    <property type="term" value="F:hydrolase activity"/>
    <property type="evidence" value="ECO:0007669"/>
    <property type="project" value="UniProtKB-KW"/>
</dbReference>
<dbReference type="InterPro" id="IPR013108">
    <property type="entry name" value="Amidohydro_3"/>
</dbReference>
<evidence type="ECO:0000313" key="2">
    <source>
        <dbReference type="EMBL" id="MDM0044924.1"/>
    </source>
</evidence>
<sequence>MTIHYDLLIRGGTVIDGSKAPRFDADVGVTAGRIVAIGDLASHTATRTIDAKGRTVAPGFIDSHTHDDQAVLSQATVPFKVSQGVTTVVTGNCGISAAPLRDDMELPMPLSLLDSPHEGRYTTFRAYLDALRAAPASVNVAAMVGHSTLRAVTMDSLDRVADEREIAAMQALVEEAMQAGAIGLSTGTFYPPAVKASTEEIIEVSRPLSARKAIYATHMRDESDAVMQALEETFHIGRELDVPVVVSHHKVQNTQNFGKTRVTLPFIKNAMQHQCVSLDCYPYTAGSTMIRTDRGLLDGRVLIASSEPHPECAGRDLADIAKEWGVPNEEAARRLQPGSAIYFMMDEDDVQRVLAFEETMVGSDGIPLGDKPHPRLWGTFPRVLGHYSRDVGLFPLETAVWKMTGLTARNFGLHERGLIKVGHHADIVIFDAATVRDAANYEAPTRPAEGIDTVIVNGAITWNLGAHTGARSGQVITRKDIEEHA</sequence>
<evidence type="ECO:0000313" key="3">
    <source>
        <dbReference type="Proteomes" id="UP001174908"/>
    </source>
</evidence>
<dbReference type="InterPro" id="IPR023100">
    <property type="entry name" value="D-aminoacylase_insert_dom_sf"/>
</dbReference>
<protein>
    <submittedName>
        <fullName evidence="2">D-aminoacylase</fullName>
        <ecNumber evidence="2">3.5.1.-</ecNumber>
    </submittedName>
</protein>
<dbReference type="PANTHER" id="PTHR11647:SF1">
    <property type="entry name" value="COLLAPSIN RESPONSE MEDIATOR PROTEIN"/>
    <property type="match status" value="1"/>
</dbReference>
<evidence type="ECO:0000259" key="1">
    <source>
        <dbReference type="Pfam" id="PF07969"/>
    </source>
</evidence>
<dbReference type="SUPFAM" id="SSF51338">
    <property type="entry name" value="Composite domain of metallo-dependent hydrolases"/>
    <property type="match status" value="1"/>
</dbReference>
<organism evidence="2 3">
    <name type="scientific">Variovorax dokdonensis</name>
    <dbReference type="NCBI Taxonomy" id="344883"/>
    <lineage>
        <taxon>Bacteria</taxon>
        <taxon>Pseudomonadati</taxon>
        <taxon>Pseudomonadota</taxon>
        <taxon>Betaproteobacteria</taxon>
        <taxon>Burkholderiales</taxon>
        <taxon>Comamonadaceae</taxon>
        <taxon>Variovorax</taxon>
    </lineage>
</organism>
<dbReference type="PANTHER" id="PTHR11647">
    <property type="entry name" value="HYDRANTOINASE/DIHYDROPYRIMIDINASE FAMILY MEMBER"/>
    <property type="match status" value="1"/>
</dbReference>
<reference evidence="2" key="1">
    <citation type="submission" date="2023-06" db="EMBL/GenBank/DDBJ databases">
        <authorList>
            <person name="Jiang Y."/>
            <person name="Liu Q."/>
        </authorList>
    </citation>
    <scope>NUCLEOTIDE SEQUENCE</scope>
    <source>
        <strain evidence="2">CGMCC 1.12089</strain>
    </source>
</reference>
<dbReference type="EMBL" id="JASZYV010000002">
    <property type="protein sequence ID" value="MDM0044924.1"/>
    <property type="molecule type" value="Genomic_DNA"/>
</dbReference>
<dbReference type="InterPro" id="IPR032466">
    <property type="entry name" value="Metal_Hydrolase"/>
</dbReference>
<dbReference type="EC" id="3.5.1.-" evidence="2"/>
<dbReference type="Gene3D" id="3.20.20.140">
    <property type="entry name" value="Metal-dependent hydrolases"/>
    <property type="match status" value="1"/>
</dbReference>
<dbReference type="Gene3D" id="3.30.1490.130">
    <property type="entry name" value="D-aminoacylase. Domain 3"/>
    <property type="match status" value="1"/>
</dbReference>
<name>A0ABT7NAF6_9BURK</name>
<feature type="domain" description="Amidohydrolase 3" evidence="1">
    <location>
        <begin position="360"/>
        <end position="461"/>
    </location>
</feature>
<dbReference type="CDD" id="cd01297">
    <property type="entry name" value="D-aminoacylase"/>
    <property type="match status" value="1"/>
</dbReference>